<evidence type="ECO:0000313" key="8">
    <source>
        <dbReference type="Proteomes" id="UP001155128"/>
    </source>
</evidence>
<comment type="caution">
    <text evidence="7">The sequence shown here is derived from an EMBL/GenBank/DDBJ whole genome shotgun (WGS) entry which is preliminary data.</text>
</comment>
<dbReference type="InterPro" id="IPR036737">
    <property type="entry name" value="OmpA-like_sf"/>
</dbReference>
<sequence>MLLKTSILAVATALFAMPSTLTAQQPSQPCNTGPYIVFFEWNDSELSREAREVLDDVVNFYAACGTASVLMAGHADRSQPVRQSVKISQERVDAVAEYLVSKGLPGSRMASAALGSSQPRVETPDGVREMENRRVEINFAPPGRW</sequence>
<keyword evidence="2 4" id="KW-0472">Membrane</keyword>
<accession>A0A9X2EFT8</accession>
<dbReference type="Pfam" id="PF00691">
    <property type="entry name" value="OmpA"/>
    <property type="match status" value="1"/>
</dbReference>
<proteinExistence type="predicted"/>
<dbReference type="Gene3D" id="3.30.1330.60">
    <property type="entry name" value="OmpA-like domain"/>
    <property type="match status" value="1"/>
</dbReference>
<reference evidence="7" key="1">
    <citation type="submission" date="2022-06" db="EMBL/GenBank/DDBJ databases">
        <title>Sphingomicrobium sedimins sp. nov., a marine bacterium isolated from tidal flat.</title>
        <authorList>
            <person name="Kim C.-H."/>
            <person name="Yoo Y."/>
            <person name="Kim J.-J."/>
        </authorList>
    </citation>
    <scope>NUCLEOTIDE SEQUENCE</scope>
    <source>
        <strain evidence="7">GRR-S6-50</strain>
    </source>
</reference>
<evidence type="ECO:0000256" key="4">
    <source>
        <dbReference type="PROSITE-ProRule" id="PRU00473"/>
    </source>
</evidence>
<dbReference type="PROSITE" id="PS51123">
    <property type="entry name" value="OMPA_2"/>
    <property type="match status" value="1"/>
</dbReference>
<comment type="subcellular location">
    <subcellularLocation>
        <location evidence="1">Cell outer membrane</location>
    </subcellularLocation>
</comment>
<evidence type="ECO:0000256" key="2">
    <source>
        <dbReference type="ARBA" id="ARBA00023136"/>
    </source>
</evidence>
<protein>
    <submittedName>
        <fullName evidence="7">OmpA family protein</fullName>
    </submittedName>
</protein>
<feature type="signal peptide" evidence="5">
    <location>
        <begin position="1"/>
        <end position="23"/>
    </location>
</feature>
<dbReference type="SUPFAM" id="SSF103088">
    <property type="entry name" value="OmpA-like"/>
    <property type="match status" value="1"/>
</dbReference>
<dbReference type="AlphaFoldDB" id="A0A9X2EFT8"/>
<dbReference type="PANTHER" id="PTHR30329:SF21">
    <property type="entry name" value="LIPOPROTEIN YIAD-RELATED"/>
    <property type="match status" value="1"/>
</dbReference>
<evidence type="ECO:0000259" key="6">
    <source>
        <dbReference type="PROSITE" id="PS51123"/>
    </source>
</evidence>
<dbReference type="CDD" id="cd07185">
    <property type="entry name" value="OmpA_C-like"/>
    <property type="match status" value="1"/>
</dbReference>
<evidence type="ECO:0000256" key="3">
    <source>
        <dbReference type="ARBA" id="ARBA00023237"/>
    </source>
</evidence>
<feature type="chain" id="PRO_5040981119" evidence="5">
    <location>
        <begin position="24"/>
        <end position="145"/>
    </location>
</feature>
<organism evidence="7 8">
    <name type="scientific">Sphingomicrobium sediminis</name>
    <dbReference type="NCBI Taxonomy" id="2950949"/>
    <lineage>
        <taxon>Bacteria</taxon>
        <taxon>Pseudomonadati</taxon>
        <taxon>Pseudomonadota</taxon>
        <taxon>Alphaproteobacteria</taxon>
        <taxon>Sphingomonadales</taxon>
        <taxon>Sphingomonadaceae</taxon>
        <taxon>Sphingomicrobium</taxon>
    </lineage>
</organism>
<dbReference type="InterPro" id="IPR006664">
    <property type="entry name" value="OMP_bac"/>
</dbReference>
<dbReference type="InterPro" id="IPR050330">
    <property type="entry name" value="Bact_OuterMem_StrucFunc"/>
</dbReference>
<dbReference type="RefSeq" id="WP_252111966.1">
    <property type="nucleotide sequence ID" value="NZ_JAMSHT010000001.1"/>
</dbReference>
<feature type="domain" description="OmpA-like" evidence="6">
    <location>
        <begin position="26"/>
        <end position="143"/>
    </location>
</feature>
<name>A0A9X2EFT8_9SPHN</name>
<evidence type="ECO:0000256" key="1">
    <source>
        <dbReference type="ARBA" id="ARBA00004442"/>
    </source>
</evidence>
<dbReference type="GO" id="GO:0009279">
    <property type="term" value="C:cell outer membrane"/>
    <property type="evidence" value="ECO:0007669"/>
    <property type="project" value="UniProtKB-SubCell"/>
</dbReference>
<keyword evidence="5" id="KW-0732">Signal</keyword>
<keyword evidence="3" id="KW-0998">Cell outer membrane</keyword>
<evidence type="ECO:0000313" key="7">
    <source>
        <dbReference type="EMBL" id="MCM8556611.1"/>
    </source>
</evidence>
<evidence type="ECO:0000256" key="5">
    <source>
        <dbReference type="SAM" id="SignalP"/>
    </source>
</evidence>
<dbReference type="EMBL" id="JAMSHT010000001">
    <property type="protein sequence ID" value="MCM8556611.1"/>
    <property type="molecule type" value="Genomic_DNA"/>
</dbReference>
<dbReference type="PRINTS" id="PR01021">
    <property type="entry name" value="OMPADOMAIN"/>
</dbReference>
<gene>
    <name evidence="7" type="ORF">NDO55_02095</name>
</gene>
<keyword evidence="8" id="KW-1185">Reference proteome</keyword>
<dbReference type="InterPro" id="IPR006665">
    <property type="entry name" value="OmpA-like"/>
</dbReference>
<dbReference type="Proteomes" id="UP001155128">
    <property type="component" value="Unassembled WGS sequence"/>
</dbReference>
<dbReference type="PANTHER" id="PTHR30329">
    <property type="entry name" value="STATOR ELEMENT OF FLAGELLAR MOTOR COMPLEX"/>
    <property type="match status" value="1"/>
</dbReference>